<keyword evidence="7" id="KW-0482">Metalloprotease</keyword>
<feature type="compositionally biased region" description="Polar residues" evidence="5">
    <location>
        <begin position="839"/>
        <end position="860"/>
    </location>
</feature>
<feature type="compositionally biased region" description="Polar residues" evidence="5">
    <location>
        <begin position="1568"/>
        <end position="1579"/>
    </location>
</feature>
<feature type="region of interest" description="Disordered" evidence="5">
    <location>
        <begin position="914"/>
        <end position="936"/>
    </location>
</feature>
<feature type="region of interest" description="Disordered" evidence="5">
    <location>
        <begin position="1304"/>
        <end position="1372"/>
    </location>
</feature>
<evidence type="ECO:0000256" key="1">
    <source>
        <dbReference type="ARBA" id="ARBA00004141"/>
    </source>
</evidence>
<dbReference type="SUPFAM" id="SSF50729">
    <property type="entry name" value="PH domain-like"/>
    <property type="match status" value="1"/>
</dbReference>
<dbReference type="SMART" id="SM00233">
    <property type="entry name" value="PH"/>
    <property type="match status" value="1"/>
</dbReference>
<feature type="region of interest" description="Disordered" evidence="5">
    <location>
        <begin position="1241"/>
        <end position="1270"/>
    </location>
</feature>
<dbReference type="EMBL" id="CWKI01000009">
    <property type="protein sequence ID" value="CTR09158.1"/>
    <property type="molecule type" value="Genomic_DNA"/>
</dbReference>
<feature type="compositionally biased region" description="Polar residues" evidence="5">
    <location>
        <begin position="55"/>
        <end position="74"/>
    </location>
</feature>
<feature type="region of interest" description="Disordered" evidence="5">
    <location>
        <begin position="958"/>
        <end position="1096"/>
    </location>
</feature>
<feature type="compositionally biased region" description="Low complexity" evidence="5">
    <location>
        <begin position="116"/>
        <end position="129"/>
    </location>
</feature>
<dbReference type="PROSITE" id="PS50003">
    <property type="entry name" value="PH_DOMAIN"/>
    <property type="match status" value="1"/>
</dbReference>
<accession>A0A0K3CJR0</accession>
<dbReference type="GO" id="GO:0016020">
    <property type="term" value="C:membrane"/>
    <property type="evidence" value="ECO:0007669"/>
    <property type="project" value="UniProtKB-SubCell"/>
</dbReference>
<evidence type="ECO:0000256" key="3">
    <source>
        <dbReference type="ARBA" id="ARBA00022989"/>
    </source>
</evidence>
<feature type="region of interest" description="Disordered" evidence="5">
    <location>
        <begin position="397"/>
        <end position="419"/>
    </location>
</feature>
<dbReference type="GO" id="GO:0030001">
    <property type="term" value="P:metal ion transport"/>
    <property type="evidence" value="ECO:0007669"/>
    <property type="project" value="InterPro"/>
</dbReference>
<feature type="region of interest" description="Disordered" evidence="5">
    <location>
        <begin position="1481"/>
        <end position="1632"/>
    </location>
</feature>
<feature type="compositionally biased region" description="Polar residues" evidence="5">
    <location>
        <begin position="961"/>
        <end position="972"/>
    </location>
</feature>
<proteinExistence type="predicted"/>
<feature type="region of interest" description="Disordered" evidence="5">
    <location>
        <begin position="830"/>
        <end position="863"/>
    </location>
</feature>
<feature type="compositionally biased region" description="Pro residues" evidence="5">
    <location>
        <begin position="1537"/>
        <end position="1548"/>
    </location>
</feature>
<keyword evidence="3" id="KW-1133">Transmembrane helix</keyword>
<feature type="compositionally biased region" description="Low complexity" evidence="5">
    <location>
        <begin position="75"/>
        <end position="94"/>
    </location>
</feature>
<comment type="subcellular location">
    <subcellularLocation>
        <location evidence="1">Membrane</location>
        <topology evidence="1">Multi-pass membrane protein</topology>
    </subcellularLocation>
</comment>
<dbReference type="InterPro" id="IPR019325">
    <property type="entry name" value="NEDD4/Bsd2"/>
</dbReference>
<dbReference type="STRING" id="5286.A0A0K3CJR0"/>
<feature type="region of interest" description="Disordered" evidence="5">
    <location>
        <begin position="1119"/>
        <end position="1140"/>
    </location>
</feature>
<evidence type="ECO:0000313" key="8">
    <source>
        <dbReference type="Proteomes" id="UP000199069"/>
    </source>
</evidence>
<dbReference type="InterPro" id="IPR011993">
    <property type="entry name" value="PH-like_dom_sf"/>
</dbReference>
<feature type="compositionally biased region" description="Basic and acidic residues" evidence="5">
    <location>
        <begin position="1360"/>
        <end position="1372"/>
    </location>
</feature>
<dbReference type="Pfam" id="PF10176">
    <property type="entry name" value="NEDD4_Bsd2"/>
    <property type="match status" value="1"/>
</dbReference>
<dbReference type="GO" id="GO:0031398">
    <property type="term" value="P:positive regulation of protein ubiquitination"/>
    <property type="evidence" value="ECO:0007669"/>
    <property type="project" value="TreeGrafter"/>
</dbReference>
<feature type="compositionally biased region" description="Low complexity" evidence="5">
    <location>
        <begin position="1524"/>
        <end position="1536"/>
    </location>
</feature>
<evidence type="ECO:0000256" key="2">
    <source>
        <dbReference type="ARBA" id="ARBA00022692"/>
    </source>
</evidence>
<dbReference type="GO" id="GO:0006511">
    <property type="term" value="P:ubiquitin-dependent protein catabolic process"/>
    <property type="evidence" value="ECO:0007669"/>
    <property type="project" value="TreeGrafter"/>
</dbReference>
<keyword evidence="4" id="KW-0472">Membrane</keyword>
<feature type="compositionally biased region" description="Low complexity" evidence="5">
    <location>
        <begin position="1549"/>
        <end position="1559"/>
    </location>
</feature>
<feature type="compositionally biased region" description="Basic and acidic residues" evidence="5">
    <location>
        <begin position="1491"/>
        <end position="1503"/>
    </location>
</feature>
<dbReference type="Proteomes" id="UP000199069">
    <property type="component" value="Unassembled WGS sequence"/>
</dbReference>
<evidence type="ECO:0000313" key="7">
    <source>
        <dbReference type="EMBL" id="CTR09158.1"/>
    </source>
</evidence>
<feature type="compositionally biased region" description="Polar residues" evidence="5">
    <location>
        <begin position="1605"/>
        <end position="1619"/>
    </location>
</feature>
<name>A0A0K3CJR0_RHOTO</name>
<feature type="compositionally biased region" description="Low complexity" evidence="5">
    <location>
        <begin position="1120"/>
        <end position="1140"/>
    </location>
</feature>
<sequence length="1982" mass="208931">MAALFRLGQQHSLDRASYSSPAAHPDFDAFDAPSDNEDDDTGSHSLVRPGGSSGGARQSSEGYSFDQPYSTDPLSSTSATPPAASASASSPRRSFSQTHSLPGGYDFEPQSEPLRPGNGAPAGVAGGAPSIPLRTRPSVMRGDYSQSDSEGWSGRGYGQSEDANGASAGQAGSVGGWRGLVARLRGQTSGSNGASNAAGESHGLLFSQDESDETDTDAPATSRPSTYPPQHAQTRNPLLPLPARPPQFDPPSSSGATAGRVFGGGQSNDGVFANLAAKPDNPQGLDVVGEGPDKNEVLPPYEAAQLDPSPAYWETTVITPGGPFSADDICVDGLPVGNLFSFAWNLLVSMSFQFVGFLLTYILHTTHAAKNGSRAGLGITLIQLGFYIKQRTDHASDFPLDPSSPGDETGLNGSAGPSDFDSQRWTWWGGFDDTPVESATATASGVFGSLPTQVTDALGNVLDASDPQATPTGLGMPSLQGDGLSIEEMGRMNQAANEWFAFALVTVGSPAVVLSPSTPDFPTVGLPAEPTELVPAQVLPPGRMNGIEEMLGENGELDDVVEELNYVGERRREQKGRVDPALRDSLALLDSRMAEIESFGFGGIGRAVSEEDKTIRLPAITTNRLTADVSMNSLASISTNASSEDAFDIAEFPSIGDINSSFDLADLADNQRKRSSDLMAFPFPPALAQQSSYDEANTSDELMFQRLAQLGQRGSIQGLGLFSSAGTDNFVLPVLSQQSSRSNSSSISDSSTLSSKSFDASSSTLASSAANTSYGMREKEAESHEAFPAELTGTIPWFAQSPPNTISRSLPAPIDPLLANMGSAHPALASPFAPSASPTTRYATRSSSLPHGKSPVTSRAPSRLDSLSVKNLTAALDETGTAEWAPSSSQIVMTAEEFVQSPVDEMEVLKDELPEPPMSAPIVRPTTPSSPSTTGFKTLKRFSSLGLLRKKKSEAVLRDSTAANTNGASAKQESGPRLVKRKSEAALASLLRSRNGGEKDKENVPAMPTISRPVLQPVQAQNAKLPKRSASSPRLSKLFGTSTTDNSAPAVPAKDDGNSRLRKRLSTYFNQPRGGPALPPVPVAKSSTPTKSRPPAVDVAKANAGLGLARLATIESAQASPVPTLEPSTPSSVPPSSIFSEALPPSTSSPLYSSFAASSVSSLPAASRYVLDKPLPQPMPTSCFSAPPTQTQFPLLVPPSPAGSAHSSAETADRPVSLMGFIDIPLRSTSIFPPTKLAQERLEARKTADSRSTRSVSPGGGDSRPTSPNIIDVLNAQPLSHQQLTAPVVPEEIIAFPVHLSAPHAAATSPSTGSEMSDDDYGSGSVSSDEDDDQPLGANPAALTAQKSLRLTAAKKSRGERKAREAKELEAKQQARQATALLKAVAKPEDPFELEKTAAMVASQTVRPIAAPQPLAMRPSLSPVHSGSTVATLQSAGHDSLLPQTDASILRKAGSFGMTRSPSSPLDPMVADSSLTIDWPELVQQPLPRPKRSDSRVATERQRSKSPTMSQGSAMPAIETLAVTSPPLRSPTLVSPSPVPSFHPPPVPSTSALPASTSAFDRRPSVYRNASDSPSSSPAGTPVLGRRPSLHPDSQVPAMKRKVSESSTTSASPALSRASTLAGRSRSATVSSAPPIEHRVYLDASFAKYLKVGISDKTLAGEVVSLGKAKGALSKTTANDASEGGWALWESWRSTGLERPIREYELVSDVLKSWDQESNALFFRRTTMWPVLSAHARIHPPVPKSGQIQLEVKKGKWSKRTLELKDGTITYSKSEKGKDSTVLCQLASFDVFLVSGQAAERLKAPKPYVFALKSRLTRAHFEEASEWCHFLSTKTPEEAASWVKTILEAGNTFARQREQAVLGTASGSSTSSSPPSSAPLLANAVPSSSPPLAVSAVSSGSTLSRNPSSRPIPPILSQRSNTLPIPSADLSLAQQTLQRNKSVVKPDSRKWANMADDERQEWLKTTEKAAKQTKTPLVDLSR</sequence>
<feature type="region of interest" description="Disordered" evidence="5">
    <location>
        <begin position="208"/>
        <end position="297"/>
    </location>
</feature>
<dbReference type="GO" id="GO:0008237">
    <property type="term" value="F:metallopeptidase activity"/>
    <property type="evidence" value="ECO:0007669"/>
    <property type="project" value="UniProtKB-KW"/>
</dbReference>
<dbReference type="GO" id="GO:0005783">
    <property type="term" value="C:endoplasmic reticulum"/>
    <property type="evidence" value="ECO:0007669"/>
    <property type="project" value="TreeGrafter"/>
</dbReference>
<evidence type="ECO:0000259" key="6">
    <source>
        <dbReference type="PROSITE" id="PS50003"/>
    </source>
</evidence>
<dbReference type="CDD" id="cd00821">
    <property type="entry name" value="PH"/>
    <property type="match status" value="1"/>
</dbReference>
<gene>
    <name evidence="7" type="primary">FGENESH: predicted gene_9.365</name>
    <name evidence="7" type="ORF">BN2166_0050190</name>
</gene>
<evidence type="ECO:0000256" key="4">
    <source>
        <dbReference type="ARBA" id="ARBA00023136"/>
    </source>
</evidence>
<feature type="compositionally biased region" description="Pro residues" evidence="5">
    <location>
        <begin position="239"/>
        <end position="249"/>
    </location>
</feature>
<feature type="compositionally biased region" description="Low complexity" evidence="5">
    <location>
        <begin position="925"/>
        <end position="934"/>
    </location>
</feature>
<feature type="region of interest" description="Disordered" evidence="5">
    <location>
        <begin position="1"/>
        <end position="174"/>
    </location>
</feature>
<dbReference type="Gene3D" id="3.10.20.90">
    <property type="entry name" value="Phosphatidylinositol 3-kinase Catalytic Subunit, Chain A, domain 1"/>
    <property type="match status" value="1"/>
</dbReference>
<dbReference type="InterPro" id="IPR029071">
    <property type="entry name" value="Ubiquitin-like_domsf"/>
</dbReference>
<protein>
    <submittedName>
        <fullName evidence="7">BY PROTMAP: gi|342321288|gb|EGU13222.1| zinc metalloprotease [Rhodotorula glutinis ATCC 204091]</fullName>
    </submittedName>
</protein>
<reference evidence="7 8" key="1">
    <citation type="submission" date="2015-07" db="EMBL/GenBank/DDBJ databases">
        <authorList>
            <person name="Cajimat M.N.B."/>
            <person name="Milazzo M.L."/>
            <person name="Fulhorst C.F."/>
        </authorList>
    </citation>
    <scope>NUCLEOTIDE SEQUENCE [LARGE SCALE GENOMIC DNA]</scope>
    <source>
        <strain evidence="7">Single colony</strain>
    </source>
</reference>
<organism evidence="7 8">
    <name type="scientific">Rhodotorula toruloides</name>
    <name type="common">Yeast</name>
    <name type="synonym">Rhodosporidium toruloides</name>
    <dbReference type="NCBI Taxonomy" id="5286"/>
    <lineage>
        <taxon>Eukaryota</taxon>
        <taxon>Fungi</taxon>
        <taxon>Dikarya</taxon>
        <taxon>Basidiomycota</taxon>
        <taxon>Pucciniomycotina</taxon>
        <taxon>Microbotryomycetes</taxon>
        <taxon>Sporidiobolales</taxon>
        <taxon>Sporidiobolaceae</taxon>
        <taxon>Rhodotorula</taxon>
    </lineage>
</organism>
<feature type="region of interest" description="Disordered" evidence="5">
    <location>
        <begin position="1861"/>
        <end position="1923"/>
    </location>
</feature>
<keyword evidence="7" id="KW-0645">Protease</keyword>
<feature type="compositionally biased region" description="Low complexity" evidence="5">
    <location>
        <begin position="1861"/>
        <end position="1909"/>
    </location>
</feature>
<keyword evidence="2" id="KW-0812">Transmembrane</keyword>
<dbReference type="CDD" id="cd22212">
    <property type="entry name" value="NDFIP-like"/>
    <property type="match status" value="1"/>
</dbReference>
<dbReference type="PANTHER" id="PTHR13396">
    <property type="entry name" value="NEDD4 FAMILY INTERACTING PROTEIN 1/2"/>
    <property type="match status" value="1"/>
</dbReference>
<feature type="compositionally biased region" description="Polar residues" evidence="5">
    <location>
        <begin position="1029"/>
        <end position="1047"/>
    </location>
</feature>
<feature type="compositionally biased region" description="Basic and acidic residues" evidence="5">
    <location>
        <begin position="1241"/>
        <end position="1252"/>
    </location>
</feature>
<dbReference type="GO" id="GO:0005794">
    <property type="term" value="C:Golgi apparatus"/>
    <property type="evidence" value="ECO:0007669"/>
    <property type="project" value="TreeGrafter"/>
</dbReference>
<keyword evidence="7" id="KW-0378">Hydrolase</keyword>
<dbReference type="PANTHER" id="PTHR13396:SF5">
    <property type="entry name" value="NEDD4 FAMILY INTERACTING PROTEIN"/>
    <property type="match status" value="1"/>
</dbReference>
<dbReference type="InterPro" id="IPR001849">
    <property type="entry name" value="PH_domain"/>
</dbReference>
<dbReference type="Gene3D" id="2.30.29.30">
    <property type="entry name" value="Pleckstrin-homology domain (PH domain)/Phosphotyrosine-binding domain (PTB)"/>
    <property type="match status" value="1"/>
</dbReference>
<feature type="domain" description="PH" evidence="6">
    <location>
        <begin position="1741"/>
        <end position="1851"/>
    </location>
</feature>
<dbReference type="SUPFAM" id="SSF54236">
    <property type="entry name" value="Ubiquitin-like"/>
    <property type="match status" value="1"/>
</dbReference>
<feature type="compositionally biased region" description="Low complexity" evidence="5">
    <location>
        <begin position="1304"/>
        <end position="1314"/>
    </location>
</feature>
<dbReference type="GO" id="GO:0007034">
    <property type="term" value="P:vacuolar transport"/>
    <property type="evidence" value="ECO:0007669"/>
    <property type="project" value="InterPro"/>
</dbReference>
<dbReference type="GO" id="GO:0048471">
    <property type="term" value="C:perinuclear region of cytoplasm"/>
    <property type="evidence" value="ECO:0007669"/>
    <property type="project" value="TreeGrafter"/>
</dbReference>
<dbReference type="OMA" id="FRRTTMW"/>
<keyword evidence="8" id="KW-1185">Reference proteome</keyword>
<evidence type="ECO:0000256" key="5">
    <source>
        <dbReference type="SAM" id="MobiDB-lite"/>
    </source>
</evidence>